<sequence>MYNTVPIPTVLTESRYIIQYNIFHAKNKARDKLYLQYSPHPNSPNCKYTVQYNICHAKNKARDKLYVQYSPHPNSPNCKYTIQYNIFHAKNKARGICKPILTKLTG</sequence>
<reference evidence="1" key="1">
    <citation type="submission" date="2021-05" db="EMBL/GenBank/DDBJ databases">
        <authorList>
            <person name="Alioto T."/>
            <person name="Alioto T."/>
            <person name="Gomez Garrido J."/>
        </authorList>
    </citation>
    <scope>NUCLEOTIDE SEQUENCE</scope>
</reference>
<organism evidence="1">
    <name type="scientific">Cacopsylla melanoneura</name>
    <dbReference type="NCBI Taxonomy" id="428564"/>
    <lineage>
        <taxon>Eukaryota</taxon>
        <taxon>Metazoa</taxon>
        <taxon>Ecdysozoa</taxon>
        <taxon>Arthropoda</taxon>
        <taxon>Hexapoda</taxon>
        <taxon>Insecta</taxon>
        <taxon>Pterygota</taxon>
        <taxon>Neoptera</taxon>
        <taxon>Paraneoptera</taxon>
        <taxon>Hemiptera</taxon>
        <taxon>Sternorrhyncha</taxon>
        <taxon>Psylloidea</taxon>
        <taxon>Psyllidae</taxon>
        <taxon>Psyllinae</taxon>
        <taxon>Cacopsylla</taxon>
    </lineage>
</organism>
<evidence type="ECO:0000313" key="1">
    <source>
        <dbReference type="EMBL" id="CAG6761374.1"/>
    </source>
</evidence>
<proteinExistence type="predicted"/>
<name>A0A8D9A7Y7_9HEMI</name>
<accession>A0A8D9A7Y7</accession>
<dbReference type="AlphaFoldDB" id="A0A8D9A7Y7"/>
<dbReference type="EMBL" id="HBUF01558983">
    <property type="protein sequence ID" value="CAG6761374.1"/>
    <property type="molecule type" value="Transcribed_RNA"/>
</dbReference>
<protein>
    <submittedName>
        <fullName evidence="1">Uncharacterized protein</fullName>
    </submittedName>
</protein>